<feature type="region of interest" description="Disordered" evidence="1">
    <location>
        <begin position="550"/>
        <end position="576"/>
    </location>
</feature>
<name>A0ABQ7GPM8_DUNSA</name>
<evidence type="ECO:0000313" key="4">
    <source>
        <dbReference type="Proteomes" id="UP000815325"/>
    </source>
</evidence>
<dbReference type="PANTHER" id="PTHR46757:SF2">
    <property type="entry name" value="OS05G0346100 PROTEIN"/>
    <property type="match status" value="1"/>
</dbReference>
<evidence type="ECO:0000256" key="1">
    <source>
        <dbReference type="SAM" id="MobiDB-lite"/>
    </source>
</evidence>
<proteinExistence type="predicted"/>
<evidence type="ECO:0000313" key="3">
    <source>
        <dbReference type="EMBL" id="KAF5836560.1"/>
    </source>
</evidence>
<dbReference type="Gene3D" id="3.30.1520.10">
    <property type="entry name" value="Phox-like domain"/>
    <property type="match status" value="1"/>
</dbReference>
<dbReference type="Proteomes" id="UP000815325">
    <property type="component" value="Unassembled WGS sequence"/>
</dbReference>
<dbReference type="PANTHER" id="PTHR46757">
    <property type="entry name" value="SORTING NEXIN-RELATED"/>
    <property type="match status" value="1"/>
</dbReference>
<keyword evidence="4" id="KW-1185">Reference proteome</keyword>
<feature type="compositionally biased region" description="Low complexity" evidence="1">
    <location>
        <begin position="92"/>
        <end position="120"/>
    </location>
</feature>
<feature type="domain" description="PX" evidence="2">
    <location>
        <begin position="137"/>
        <end position="256"/>
    </location>
</feature>
<gene>
    <name evidence="3" type="ORF">DUNSADRAFT_5797</name>
</gene>
<dbReference type="SUPFAM" id="SSF64268">
    <property type="entry name" value="PX domain"/>
    <property type="match status" value="1"/>
</dbReference>
<protein>
    <recommendedName>
        <fullName evidence="2">PX domain-containing protein</fullName>
    </recommendedName>
</protein>
<dbReference type="Pfam" id="PF00787">
    <property type="entry name" value="PX"/>
    <property type="match status" value="1"/>
</dbReference>
<feature type="region of interest" description="Disordered" evidence="1">
    <location>
        <begin position="49"/>
        <end position="133"/>
    </location>
</feature>
<reference evidence="3" key="1">
    <citation type="submission" date="2017-08" db="EMBL/GenBank/DDBJ databases">
        <authorList>
            <person name="Polle J.E."/>
            <person name="Barry K."/>
            <person name="Cushman J."/>
            <person name="Schmutz J."/>
            <person name="Tran D."/>
            <person name="Hathwaick L.T."/>
            <person name="Yim W.C."/>
            <person name="Jenkins J."/>
            <person name="Mckie-Krisberg Z.M."/>
            <person name="Prochnik S."/>
            <person name="Lindquist E."/>
            <person name="Dockter R.B."/>
            <person name="Adam C."/>
            <person name="Molina H."/>
            <person name="Bunkerborg J."/>
            <person name="Jin E."/>
            <person name="Buchheim M."/>
            <person name="Magnuson J."/>
        </authorList>
    </citation>
    <scope>NUCLEOTIDE SEQUENCE</scope>
    <source>
        <strain evidence="3">CCAP 19/18</strain>
    </source>
</reference>
<dbReference type="InterPro" id="IPR036871">
    <property type="entry name" value="PX_dom_sf"/>
</dbReference>
<dbReference type="InterPro" id="IPR001683">
    <property type="entry name" value="PX_dom"/>
</dbReference>
<dbReference type="InterPro" id="IPR044279">
    <property type="entry name" value="SNX2A/B"/>
</dbReference>
<dbReference type="SMART" id="SM00312">
    <property type="entry name" value="PX"/>
    <property type="match status" value="1"/>
</dbReference>
<sequence length="576" mass="63396">MNAEGSLPAAAHCPLIQAAAFSDALPMQEGSLENMPLDELSYPVDADAVLHPSNDHQLPVSSQGVDTPESHPHQYSGFTQQGMDATRPAPSQDPQLLQHRQQQQQQQQQHQHPQAQVQQHQHQHQKGGPMAEFVCSVDSPSKVSGASSIPGVEESYWVFPITTTSANQQSGPVTQVQTWRRFRDCVSLSELLMALLPGYFLPMRPHRNAVATRRGSARFLEDRRAGLERYLNRLAFHPVASKCEALHIFLTSQGDLRSNPAWIKLQASRYPRRGLLDSTARFFKQLMGREVTAPFPSDITQSARASGDVFRLMREQMAHLQGLHKSTPASPSELALRDAGAQLESVRVALVALSSRADVLVERSGGKADAKAALGRALQGCASHDDAFSKSLQFVEASTAGGLLRASQLLSLATDLTAKHLTAVHDHLASLPAAQGAMACRERALLTVVTLEVALARRAGALDAARSQDPTSQRARMLQADVEGHETALDVGRQEYDKLAERNASEMVSWGRQLRADFMAMAKEFAMVQMSSAEKEHVLWAETHAALLQEHQQQQRQHQQQQQHMQQEQAGWLRSS</sequence>
<dbReference type="PROSITE" id="PS50195">
    <property type="entry name" value="PX"/>
    <property type="match status" value="1"/>
</dbReference>
<dbReference type="Gene3D" id="1.20.1270.60">
    <property type="entry name" value="Arfaptin homology (AH) domain/BAR domain"/>
    <property type="match status" value="1"/>
</dbReference>
<evidence type="ECO:0000259" key="2">
    <source>
        <dbReference type="PROSITE" id="PS50195"/>
    </source>
</evidence>
<feature type="compositionally biased region" description="Low complexity" evidence="1">
    <location>
        <begin position="550"/>
        <end position="569"/>
    </location>
</feature>
<accession>A0ABQ7GPM8</accession>
<dbReference type="EMBL" id="MU069655">
    <property type="protein sequence ID" value="KAF5836560.1"/>
    <property type="molecule type" value="Genomic_DNA"/>
</dbReference>
<feature type="compositionally biased region" description="Polar residues" evidence="1">
    <location>
        <begin position="55"/>
        <end position="65"/>
    </location>
</feature>
<dbReference type="InterPro" id="IPR027267">
    <property type="entry name" value="AH/BAR_dom_sf"/>
</dbReference>
<organism evidence="3 4">
    <name type="scientific">Dunaliella salina</name>
    <name type="common">Green alga</name>
    <name type="synonym">Protococcus salinus</name>
    <dbReference type="NCBI Taxonomy" id="3046"/>
    <lineage>
        <taxon>Eukaryota</taxon>
        <taxon>Viridiplantae</taxon>
        <taxon>Chlorophyta</taxon>
        <taxon>core chlorophytes</taxon>
        <taxon>Chlorophyceae</taxon>
        <taxon>CS clade</taxon>
        <taxon>Chlamydomonadales</taxon>
        <taxon>Dunaliellaceae</taxon>
        <taxon>Dunaliella</taxon>
    </lineage>
</organism>
<comment type="caution">
    <text evidence="3">The sequence shown here is derived from an EMBL/GenBank/DDBJ whole genome shotgun (WGS) entry which is preliminary data.</text>
</comment>